<evidence type="ECO:0000313" key="5">
    <source>
        <dbReference type="Proteomes" id="UP000663937"/>
    </source>
</evidence>
<feature type="compositionally biased region" description="Pro residues" evidence="1">
    <location>
        <begin position="23"/>
        <end position="41"/>
    </location>
</feature>
<proteinExistence type="predicted"/>
<evidence type="ECO:0000256" key="2">
    <source>
        <dbReference type="SAM" id="Phobius"/>
    </source>
</evidence>
<dbReference type="RefSeq" id="WP_227425157.1">
    <property type="nucleotide sequence ID" value="NZ_CP071868.1"/>
</dbReference>
<keyword evidence="2" id="KW-0812">Transmembrane</keyword>
<accession>A0A8A4ZJS5</accession>
<dbReference type="Pfam" id="PF13828">
    <property type="entry name" value="DUF4190"/>
    <property type="match status" value="1"/>
</dbReference>
<feature type="domain" description="DUF4190" evidence="3">
    <location>
        <begin position="110"/>
        <end position="172"/>
    </location>
</feature>
<feature type="transmembrane region" description="Helical" evidence="2">
    <location>
        <begin position="112"/>
        <end position="136"/>
    </location>
</feature>
<dbReference type="EMBL" id="CP071868">
    <property type="protein sequence ID" value="QTE30787.1"/>
    <property type="molecule type" value="Genomic_DNA"/>
</dbReference>
<dbReference type="InterPro" id="IPR025241">
    <property type="entry name" value="DUF4190"/>
</dbReference>
<feature type="compositionally biased region" description="Low complexity" evidence="1">
    <location>
        <begin position="42"/>
        <end position="85"/>
    </location>
</feature>
<reference evidence="4" key="1">
    <citation type="submission" date="2021-03" db="EMBL/GenBank/DDBJ databases">
        <title>Pengzhenrongella sicca gen. nov., sp. nov., a new member of suborder Micrococcineae isolated from High-Arctic tundra soil.</title>
        <authorList>
            <person name="Peng F."/>
        </authorList>
    </citation>
    <scope>NUCLEOTIDE SEQUENCE</scope>
    <source>
        <strain evidence="4">LRZ-2</strain>
    </source>
</reference>
<organism evidence="4 5">
    <name type="scientific">Pengzhenrongella sicca</name>
    <dbReference type="NCBI Taxonomy" id="2819238"/>
    <lineage>
        <taxon>Bacteria</taxon>
        <taxon>Bacillati</taxon>
        <taxon>Actinomycetota</taxon>
        <taxon>Actinomycetes</taxon>
        <taxon>Micrococcales</taxon>
        <taxon>Pengzhenrongella</taxon>
    </lineage>
</organism>
<keyword evidence="2" id="KW-1133">Transmembrane helix</keyword>
<evidence type="ECO:0000256" key="1">
    <source>
        <dbReference type="SAM" id="MobiDB-lite"/>
    </source>
</evidence>
<protein>
    <submittedName>
        <fullName evidence="4">DUF4190 domain-containing protein</fullName>
    </submittedName>
</protein>
<feature type="transmembrane region" description="Helical" evidence="2">
    <location>
        <begin position="157"/>
        <end position="182"/>
    </location>
</feature>
<keyword evidence="5" id="KW-1185">Reference proteome</keyword>
<gene>
    <name evidence="4" type="ORF">J4E96_07580</name>
</gene>
<dbReference type="AlphaFoldDB" id="A0A8A4ZJS5"/>
<name>A0A8A4ZJS5_9MICO</name>
<keyword evidence="2" id="KW-0472">Membrane</keyword>
<dbReference type="Proteomes" id="UP000663937">
    <property type="component" value="Chromosome"/>
</dbReference>
<evidence type="ECO:0000313" key="4">
    <source>
        <dbReference type="EMBL" id="QTE30787.1"/>
    </source>
</evidence>
<feature type="region of interest" description="Disordered" evidence="1">
    <location>
        <begin position="1"/>
        <end position="85"/>
    </location>
</feature>
<sequence>MTDPNAEQDPFAVGRDPEQPAAPGGPTPPTGAPTPPPPYGAQPPAYGAQPPAYGAQPPAYGEQAPGQQPAYGAPQYGQQGAPQYGAAPYPGQQSPYYGQAPAYGYPKNSLGIWALVLGIVSFVLSCGLFTGIPAIIVGTMAKRAVAEGQANNRGMAVAGVVLGWISTVLSVLVIVGIIIIAATGNWDSSYSVNSGY</sequence>
<evidence type="ECO:0000259" key="3">
    <source>
        <dbReference type="Pfam" id="PF13828"/>
    </source>
</evidence>
<dbReference type="KEGG" id="psic:J4E96_07580"/>